<organism evidence="6 7">
    <name type="scientific">Ranatra chinensis</name>
    <dbReference type="NCBI Taxonomy" id="642074"/>
    <lineage>
        <taxon>Eukaryota</taxon>
        <taxon>Metazoa</taxon>
        <taxon>Ecdysozoa</taxon>
        <taxon>Arthropoda</taxon>
        <taxon>Hexapoda</taxon>
        <taxon>Insecta</taxon>
        <taxon>Pterygota</taxon>
        <taxon>Neoptera</taxon>
        <taxon>Paraneoptera</taxon>
        <taxon>Hemiptera</taxon>
        <taxon>Heteroptera</taxon>
        <taxon>Panheteroptera</taxon>
        <taxon>Nepomorpha</taxon>
        <taxon>Nepidae</taxon>
        <taxon>Ranatrinae</taxon>
        <taxon>Ranatra</taxon>
    </lineage>
</organism>
<evidence type="ECO:0000256" key="1">
    <source>
        <dbReference type="ARBA" id="ARBA00004496"/>
    </source>
</evidence>
<dbReference type="PANTHER" id="PTHR24217:SF0">
    <property type="entry name" value="PDZ DOMAIN-CONTAINING PROTEIN"/>
    <property type="match status" value="1"/>
</dbReference>
<name>A0ABD0Y265_9HEMI</name>
<feature type="compositionally biased region" description="Basic and acidic residues" evidence="5">
    <location>
        <begin position="674"/>
        <end position="689"/>
    </location>
</feature>
<keyword evidence="2" id="KW-0963">Cytoplasm</keyword>
<evidence type="ECO:0000313" key="6">
    <source>
        <dbReference type="EMBL" id="KAL1117551.1"/>
    </source>
</evidence>
<feature type="region of interest" description="Disordered" evidence="5">
    <location>
        <begin position="578"/>
        <end position="621"/>
    </location>
</feature>
<dbReference type="GO" id="GO:0043226">
    <property type="term" value="C:organelle"/>
    <property type="evidence" value="ECO:0007669"/>
    <property type="project" value="UniProtKB-ARBA"/>
</dbReference>
<reference evidence="6 7" key="1">
    <citation type="submission" date="2024-07" db="EMBL/GenBank/DDBJ databases">
        <title>Chromosome-level genome assembly of the water stick insect Ranatra chinensis (Heteroptera: Nepidae).</title>
        <authorList>
            <person name="Liu X."/>
        </authorList>
    </citation>
    <scope>NUCLEOTIDE SEQUENCE [LARGE SCALE GENOMIC DNA]</scope>
    <source>
        <strain evidence="6">Cailab_2021Rc</strain>
        <tissue evidence="6">Muscle</tissue>
    </source>
</reference>
<comment type="similarity">
    <text evidence="4">Belongs to the synaptopodin family.</text>
</comment>
<feature type="region of interest" description="Disordered" evidence="5">
    <location>
        <begin position="757"/>
        <end position="776"/>
    </location>
</feature>
<keyword evidence="3" id="KW-0597">Phosphoprotein</keyword>
<feature type="region of interest" description="Disordered" evidence="5">
    <location>
        <begin position="1"/>
        <end position="22"/>
    </location>
</feature>
<feature type="compositionally biased region" description="Acidic residues" evidence="5">
    <location>
        <begin position="697"/>
        <end position="707"/>
    </location>
</feature>
<accession>A0ABD0Y265</accession>
<protein>
    <submittedName>
        <fullName evidence="6">Uncharacterized protein</fullName>
    </submittedName>
</protein>
<dbReference type="Proteomes" id="UP001558652">
    <property type="component" value="Unassembled WGS sequence"/>
</dbReference>
<evidence type="ECO:0000256" key="5">
    <source>
        <dbReference type="SAM" id="MobiDB-lite"/>
    </source>
</evidence>
<evidence type="ECO:0000256" key="4">
    <source>
        <dbReference type="ARBA" id="ARBA00038161"/>
    </source>
</evidence>
<evidence type="ECO:0000256" key="2">
    <source>
        <dbReference type="ARBA" id="ARBA00022490"/>
    </source>
</evidence>
<comment type="caution">
    <text evidence="6">The sequence shown here is derived from an EMBL/GenBank/DDBJ whole genome shotgun (WGS) entry which is preliminary data.</text>
</comment>
<feature type="compositionally biased region" description="Basic and acidic residues" evidence="5">
    <location>
        <begin position="176"/>
        <end position="185"/>
    </location>
</feature>
<dbReference type="GO" id="GO:0005737">
    <property type="term" value="C:cytoplasm"/>
    <property type="evidence" value="ECO:0007669"/>
    <property type="project" value="UniProtKB-SubCell"/>
</dbReference>
<evidence type="ECO:0000313" key="7">
    <source>
        <dbReference type="Proteomes" id="UP001558652"/>
    </source>
</evidence>
<feature type="region of interest" description="Disordered" evidence="5">
    <location>
        <begin position="163"/>
        <end position="185"/>
    </location>
</feature>
<gene>
    <name evidence="6" type="ORF">AAG570_003866</name>
</gene>
<dbReference type="EMBL" id="JBFDAA010000015">
    <property type="protein sequence ID" value="KAL1117551.1"/>
    <property type="molecule type" value="Genomic_DNA"/>
</dbReference>
<proteinExistence type="inferred from homology"/>
<evidence type="ECO:0000256" key="3">
    <source>
        <dbReference type="ARBA" id="ARBA00022553"/>
    </source>
</evidence>
<comment type="subcellular location">
    <subcellularLocation>
        <location evidence="1">Cytoplasm</location>
    </subcellularLocation>
</comment>
<feature type="compositionally biased region" description="Basic and acidic residues" evidence="5">
    <location>
        <begin position="578"/>
        <end position="604"/>
    </location>
</feature>
<dbReference type="InterPro" id="IPR051976">
    <property type="entry name" value="Synaptopodin_domain"/>
</dbReference>
<dbReference type="PANTHER" id="PTHR24217">
    <property type="entry name" value="PUTATIVE-RELATED"/>
    <property type="match status" value="1"/>
</dbReference>
<feature type="region of interest" description="Disordered" evidence="5">
    <location>
        <begin position="652"/>
        <end position="707"/>
    </location>
</feature>
<sequence length="816" mass="92801">MSGLVPSKSTSSVGRALPPRGGFLLQKSRSQVVVSRGYKPSDVRNPNTVKFLTDLSHKMWGRSLEASGHKVDDGSKRAIDLDKLFTPASDYTEPIHQSNRKVFSSSSFYAPCHPTVEEQVELARRISHSLSDITNRESKGQSMYVNRKNKSVKWIHQGNITCSPHPTIVKPNTMGDPKDSKPPLKLVMDPRGKVQDVSMLRQKGGYFASDQSPMSPEVCFDLVRDLNAPKGKGAELFAKRRKRSEKWVIDENNVKTVENYQSQQQPYCQLPPPSYLKDATQRVENVQKMNQIQERFSQPRLRLVKSPWEAALEGSVESAFQEVASPRGHVLVAPTPSTISKLAQQGEQPPPVFGTSNRDLYKPRPPRAWNPQHPSPTCKSFSSVKLDKIFAGAPKSPVSVAYHADTNTISTEPVMPEKAPGITTSLSGYDVLEKSASPKIRRLDQILDIPEEHLALVNGKETLDEVRETRVEAVEAREDTKAELRSQEEQMTRIQEESSAQEMMTSEVKQEVHTSEYKEVSTEVKEEVRTETKVLTQKEKHEMFAHSEAIAEETKSLTADQEVEDFFEREFNHLSFKYEKMDKEEKKKQQEEETKKEEKIETRRSYKKPGSQVPGAKPLFGGAVDIHLNNGDAVDDRPYEKIPVKKLINTFEQSTRPMMKVKQVQERMPPVQQAEERQKKPAEEDKISEPFKGNPNTEDDDTETMSQEEVDRILGHYRAQWERKMEYGRKMENYKEEIRRLRTGTPPLSYLHDRLSSRGHTPHQHHTQLHEDDTSSRESILVVPLVRPHPYVSPVVPCVLPTKPANLIDWRFCSGS</sequence>
<feature type="region of interest" description="Disordered" evidence="5">
    <location>
        <begin position="495"/>
        <end position="533"/>
    </location>
</feature>
<feature type="compositionally biased region" description="Basic and acidic residues" evidence="5">
    <location>
        <begin position="508"/>
        <end position="533"/>
    </location>
</feature>
<dbReference type="AlphaFoldDB" id="A0ABD0Y265"/>
<keyword evidence="7" id="KW-1185">Reference proteome</keyword>